<dbReference type="STRING" id="50429.A0A2B4S6G7"/>
<dbReference type="Gene3D" id="1.20.5.190">
    <property type="match status" value="1"/>
</dbReference>
<dbReference type="Gene3D" id="3.40.850.10">
    <property type="entry name" value="Kinesin motor domain"/>
    <property type="match status" value="1"/>
</dbReference>
<accession>A0A2B4S6G7</accession>
<comment type="similarity">
    <text evidence="6">Belongs to the TRAFAC class myosin-kinesin ATPase superfamily. Myosin family.</text>
</comment>
<dbReference type="GO" id="GO:0016459">
    <property type="term" value="C:myosin complex"/>
    <property type="evidence" value="ECO:0007669"/>
    <property type="project" value="UniProtKB-KW"/>
</dbReference>
<dbReference type="Pfam" id="PF00612">
    <property type="entry name" value="IQ"/>
    <property type="match status" value="2"/>
</dbReference>
<proteinExistence type="inferred from homology"/>
<keyword evidence="5 6" id="KW-0009">Actin-binding</keyword>
<evidence type="ECO:0000256" key="3">
    <source>
        <dbReference type="ARBA" id="ARBA00023123"/>
    </source>
</evidence>
<keyword evidence="1 6" id="KW-0547">Nucleotide-binding</keyword>
<dbReference type="GO" id="GO:0005524">
    <property type="term" value="F:ATP binding"/>
    <property type="evidence" value="ECO:0007669"/>
    <property type="project" value="UniProtKB-UniRule"/>
</dbReference>
<dbReference type="GO" id="GO:0000146">
    <property type="term" value="F:microfilament motor activity"/>
    <property type="evidence" value="ECO:0007669"/>
    <property type="project" value="TreeGrafter"/>
</dbReference>
<organism evidence="8 9">
    <name type="scientific">Stylophora pistillata</name>
    <name type="common">Smooth cauliflower coral</name>
    <dbReference type="NCBI Taxonomy" id="50429"/>
    <lineage>
        <taxon>Eukaryota</taxon>
        <taxon>Metazoa</taxon>
        <taxon>Cnidaria</taxon>
        <taxon>Anthozoa</taxon>
        <taxon>Hexacorallia</taxon>
        <taxon>Scleractinia</taxon>
        <taxon>Astrocoeniina</taxon>
        <taxon>Pocilloporidae</taxon>
        <taxon>Stylophora</taxon>
    </lineage>
</organism>
<dbReference type="InterPro" id="IPR001609">
    <property type="entry name" value="Myosin_head_motor_dom-like"/>
</dbReference>
<dbReference type="Gene3D" id="6.20.240.20">
    <property type="match status" value="1"/>
</dbReference>
<dbReference type="GO" id="GO:0016020">
    <property type="term" value="C:membrane"/>
    <property type="evidence" value="ECO:0007669"/>
    <property type="project" value="TreeGrafter"/>
</dbReference>
<evidence type="ECO:0000256" key="5">
    <source>
        <dbReference type="ARBA" id="ARBA00023203"/>
    </source>
</evidence>
<dbReference type="Gene3D" id="1.20.120.720">
    <property type="entry name" value="Myosin VI head, motor domain, U50 subdomain"/>
    <property type="match status" value="1"/>
</dbReference>
<dbReference type="PANTHER" id="PTHR13140">
    <property type="entry name" value="MYOSIN"/>
    <property type="match status" value="1"/>
</dbReference>
<evidence type="ECO:0000313" key="8">
    <source>
        <dbReference type="EMBL" id="PFX24122.1"/>
    </source>
</evidence>
<dbReference type="SMART" id="SM00242">
    <property type="entry name" value="MYSc"/>
    <property type="match status" value="1"/>
</dbReference>
<evidence type="ECO:0000313" key="9">
    <source>
        <dbReference type="Proteomes" id="UP000225706"/>
    </source>
</evidence>
<gene>
    <name evidence="8" type="primary">myo19</name>
    <name evidence="8" type="ORF">AWC38_SpisGene11270</name>
</gene>
<dbReference type="PRINTS" id="PR00193">
    <property type="entry name" value="MYOSINHEAVY"/>
</dbReference>
<comment type="caution">
    <text evidence="8">The sequence shown here is derived from an EMBL/GenBank/DDBJ whole genome shotgun (WGS) entry which is preliminary data.</text>
</comment>
<dbReference type="PROSITE" id="PS50096">
    <property type="entry name" value="IQ"/>
    <property type="match status" value="1"/>
</dbReference>
<evidence type="ECO:0000256" key="4">
    <source>
        <dbReference type="ARBA" id="ARBA00023175"/>
    </source>
</evidence>
<dbReference type="Gene3D" id="1.20.58.530">
    <property type="match status" value="1"/>
</dbReference>
<feature type="domain" description="Myosin motor" evidence="7">
    <location>
        <begin position="38"/>
        <end position="769"/>
    </location>
</feature>
<evidence type="ECO:0000256" key="6">
    <source>
        <dbReference type="PROSITE-ProRule" id="PRU00782"/>
    </source>
</evidence>
<dbReference type="Proteomes" id="UP000225706">
    <property type="component" value="Unassembled WGS sequence"/>
</dbReference>
<dbReference type="GO" id="GO:0007015">
    <property type="term" value="P:actin filament organization"/>
    <property type="evidence" value="ECO:0007669"/>
    <property type="project" value="TreeGrafter"/>
</dbReference>
<name>A0A2B4S6G7_STYPI</name>
<dbReference type="PANTHER" id="PTHR13140:SF289">
    <property type="entry name" value="UNCONVENTIONAL MYOSIN-XIX"/>
    <property type="match status" value="1"/>
</dbReference>
<dbReference type="InterPro" id="IPR036961">
    <property type="entry name" value="Kinesin_motor_dom_sf"/>
</dbReference>
<keyword evidence="2 6" id="KW-0067">ATP-binding</keyword>
<dbReference type="GO" id="GO:0051015">
    <property type="term" value="F:actin filament binding"/>
    <property type="evidence" value="ECO:0007669"/>
    <property type="project" value="TreeGrafter"/>
</dbReference>
<dbReference type="CDD" id="cd00124">
    <property type="entry name" value="MYSc"/>
    <property type="match status" value="1"/>
</dbReference>
<sequence length="1016" mass="116215">MKVLDNVTANKPSVRRKDGSFEEPFKKKHLEENLAVQSTTGDLTSLSPLNEETVLQEIEARFQEGTYYSWAGVPLIAVNPFQNVAGLYASETVENYKRIESSKIKECPPHIFAVGQKAYCDLKRDMEVKNQSIIVSGESGAGKTWTTRKLMHFITDLSNSRKEEIAKVNRIEQRILDSNPILEAFGNAETVRNENSSRFGKYIQLQFDRNQKIVGATINTYLLEKTRVVYQAKGERKFHIFEQMTSAECDLQDSPSRNDESTSTALKATKQALKNIGIDHQLQCEIFKILSGILKLCQDVHFEDQSKTSEICNVHYDQVSEVCDLLGTEVQSLKQCLSARRITTGSTGEQFMKPCSASECMERRDCVAKLVYSRLFDWIVNFINGSIRALPDSKHSFIGLLDIYGFENFQLNSLEQLCINYANEKLQQHFVYHFMKKQQEEYQKEGVDWTFQEFVDNRPCLNLIEGRTSVFSLMNEECRLKRELDTNSFSTRLTTTLAQNSHFTCPRFKSENHLFRIHHFAESVSYQVEGLVKKNKDFVPPEVIELLQSSSNSLVQELFQARDVISDKADKQEVDGRVPFKESSKHRQSTITVVHKFKVSLDSLMSTLRSTNVHYIRCIKPNPICQPGVFDRNQVLAQLNACGLVETIRISAAGYPIRLSHHEFLKRYNIAFKHMEPVKTFHVTSPRKAESASPRVPAVERLKRRSRRRHRNSYDHTRHICRSILEIVQVDIDEGKENIRASDSRGVKVGRTKVFLQEEMMERLEQVRNRCLTKSVLIIQKCWRRHKRRLEQRRMTAAVFIQSAWRGWRAKMNFRRIQEAIRVIQRRVRRHFEVKHLKQEGRSILNSNSDISTQDFDPRSFLKAGSALKAESICASPSSPSFSLLETPSRLSGFASSLASCGMSSWFDEFTPQNNWLSPSKSQMTINSSRGHLSPLGLLMGFGWGNSQTRVQFAAVGKRFAIQLVNKSSTIISRRDIEKVPVAFRCKGTPLAYANTRPHPGTTTNAGLASIGEMDY</sequence>
<feature type="binding site" evidence="6">
    <location>
        <begin position="137"/>
        <end position="144"/>
    </location>
    <ligand>
        <name>ATP</name>
        <dbReference type="ChEBI" id="CHEBI:30616"/>
    </ligand>
</feature>
<dbReference type="SUPFAM" id="SSF52540">
    <property type="entry name" value="P-loop containing nucleoside triphosphate hydrolases"/>
    <property type="match status" value="1"/>
</dbReference>
<keyword evidence="3 6" id="KW-0518">Myosin</keyword>
<dbReference type="CDD" id="cd23767">
    <property type="entry name" value="IQCD"/>
    <property type="match status" value="1"/>
</dbReference>
<dbReference type="InterPro" id="IPR027417">
    <property type="entry name" value="P-loop_NTPase"/>
</dbReference>
<evidence type="ECO:0000259" key="7">
    <source>
        <dbReference type="PROSITE" id="PS51456"/>
    </source>
</evidence>
<dbReference type="OrthoDB" id="6108017at2759"/>
<dbReference type="InterPro" id="IPR000048">
    <property type="entry name" value="IQ_motif_EF-hand-BS"/>
</dbReference>
<dbReference type="GO" id="GO:0005737">
    <property type="term" value="C:cytoplasm"/>
    <property type="evidence" value="ECO:0007669"/>
    <property type="project" value="TreeGrafter"/>
</dbReference>
<keyword evidence="9" id="KW-1185">Reference proteome</keyword>
<protein>
    <submittedName>
        <fullName evidence="8">Unconventional myosin-XIX</fullName>
    </submittedName>
</protein>
<reference evidence="9" key="1">
    <citation type="journal article" date="2017" name="bioRxiv">
        <title>Comparative analysis of the genomes of Stylophora pistillata and Acropora digitifera provides evidence for extensive differences between species of corals.</title>
        <authorList>
            <person name="Voolstra C.R."/>
            <person name="Li Y."/>
            <person name="Liew Y.J."/>
            <person name="Baumgarten S."/>
            <person name="Zoccola D."/>
            <person name="Flot J.-F."/>
            <person name="Tambutte S."/>
            <person name="Allemand D."/>
            <person name="Aranda M."/>
        </authorList>
    </citation>
    <scope>NUCLEOTIDE SEQUENCE [LARGE SCALE GENOMIC DNA]</scope>
</reference>
<dbReference type="SMART" id="SM00015">
    <property type="entry name" value="IQ"/>
    <property type="match status" value="3"/>
</dbReference>
<dbReference type="AlphaFoldDB" id="A0A2B4S6G7"/>
<dbReference type="Pfam" id="PF00063">
    <property type="entry name" value="Myosin_head"/>
    <property type="match status" value="1"/>
</dbReference>
<evidence type="ECO:0000256" key="1">
    <source>
        <dbReference type="ARBA" id="ARBA00022741"/>
    </source>
</evidence>
<dbReference type="Gene3D" id="1.10.10.820">
    <property type="match status" value="1"/>
</dbReference>
<keyword evidence="4 6" id="KW-0505">Motor protein</keyword>
<evidence type="ECO:0000256" key="2">
    <source>
        <dbReference type="ARBA" id="ARBA00022840"/>
    </source>
</evidence>
<dbReference type="EMBL" id="LSMT01000185">
    <property type="protein sequence ID" value="PFX24122.1"/>
    <property type="molecule type" value="Genomic_DNA"/>
</dbReference>
<feature type="region of interest" description="Actin-binding" evidence="6">
    <location>
        <begin position="601"/>
        <end position="623"/>
    </location>
</feature>
<dbReference type="PROSITE" id="PS51456">
    <property type="entry name" value="MYOSIN_MOTOR"/>
    <property type="match status" value="1"/>
</dbReference>